<proteinExistence type="inferred from homology"/>
<evidence type="ECO:0000313" key="5">
    <source>
        <dbReference type="Proteomes" id="UP000293360"/>
    </source>
</evidence>
<gene>
    <name evidence="4" type="ORF">DL764_010205</name>
</gene>
<sequence length="405" mass="44555">MTNLWRRVSARHSTLRTTFLESEHRPNHEEETIRFDSTTVPHHRYIHQISPVEAVLRLEISHTLVDGQSAGILLQDLYAAYEDRLPGAKPMPYADFVRLEDQDSDGAEDFWGSLKEEDIPRLDGKVVVISGGTSGIGLAAAKFFARAGAKIFLFDRNPPDGGEAPEDSTFIRADVTSWAELKAAFAQAGHVDIAVANAGVSEEQPYFEDTFDEQGELKEPGFEVVDVNFKGTVMFTKLAVSYMRRQGKGGSVVITASATGYAPEQNLPVYSAIKSGLVGLVRSLRSTLPRFDISINAVAPAATITKLLPMDIAGPLMAAGLPVSSAHMVGLAVVYSAVARQPRMVETYGKENMLDLESKWNGRTILTLGEHYTELEEKLADLRPVWFGWRNADLTKKQQATADFR</sequence>
<dbReference type="AlphaFoldDB" id="A0A4Q4SVD5"/>
<dbReference type="PRINTS" id="PR00080">
    <property type="entry name" value="SDRFAMILY"/>
</dbReference>
<keyword evidence="2" id="KW-0560">Oxidoreductase</keyword>
<dbReference type="InterPro" id="IPR023213">
    <property type="entry name" value="CAT-like_dom_sf"/>
</dbReference>
<dbReference type="EMBL" id="QJNU01001283">
    <property type="protein sequence ID" value="RYO77600.1"/>
    <property type="molecule type" value="Genomic_DNA"/>
</dbReference>
<evidence type="ECO:0000256" key="1">
    <source>
        <dbReference type="ARBA" id="ARBA00006484"/>
    </source>
</evidence>
<dbReference type="OrthoDB" id="37659at2759"/>
<evidence type="ECO:0000256" key="2">
    <source>
        <dbReference type="ARBA" id="ARBA00023002"/>
    </source>
</evidence>
<reference evidence="4 5" key="1">
    <citation type="submission" date="2018-06" db="EMBL/GenBank/DDBJ databases">
        <title>Complete Genomes of Monosporascus.</title>
        <authorList>
            <person name="Robinson A.J."/>
            <person name="Natvig D.O."/>
        </authorList>
    </citation>
    <scope>NUCLEOTIDE SEQUENCE [LARGE SCALE GENOMIC DNA]</scope>
    <source>
        <strain evidence="4 5">CBS 110550</strain>
    </source>
</reference>
<evidence type="ECO:0000256" key="3">
    <source>
        <dbReference type="RuleBase" id="RU000363"/>
    </source>
</evidence>
<organism evidence="4 5">
    <name type="scientific">Monosporascus ibericus</name>
    <dbReference type="NCBI Taxonomy" id="155417"/>
    <lineage>
        <taxon>Eukaryota</taxon>
        <taxon>Fungi</taxon>
        <taxon>Dikarya</taxon>
        <taxon>Ascomycota</taxon>
        <taxon>Pezizomycotina</taxon>
        <taxon>Sordariomycetes</taxon>
        <taxon>Xylariomycetidae</taxon>
        <taxon>Xylariales</taxon>
        <taxon>Xylariales incertae sedis</taxon>
        <taxon>Monosporascus</taxon>
    </lineage>
</organism>
<comment type="caution">
    <text evidence="4">The sequence shown here is derived from an EMBL/GenBank/DDBJ whole genome shotgun (WGS) entry which is preliminary data.</text>
</comment>
<dbReference type="SUPFAM" id="SSF52777">
    <property type="entry name" value="CoA-dependent acyltransferases"/>
    <property type="match status" value="1"/>
</dbReference>
<dbReference type="Gene3D" id="3.40.50.720">
    <property type="entry name" value="NAD(P)-binding Rossmann-like Domain"/>
    <property type="match status" value="1"/>
</dbReference>
<dbReference type="GO" id="GO:0016491">
    <property type="term" value="F:oxidoreductase activity"/>
    <property type="evidence" value="ECO:0007669"/>
    <property type="project" value="UniProtKB-KW"/>
</dbReference>
<dbReference type="Proteomes" id="UP000293360">
    <property type="component" value="Unassembled WGS sequence"/>
</dbReference>
<dbReference type="InterPro" id="IPR036291">
    <property type="entry name" value="NAD(P)-bd_dom_sf"/>
</dbReference>
<dbReference type="Gene3D" id="3.30.559.10">
    <property type="entry name" value="Chloramphenicol acetyltransferase-like domain"/>
    <property type="match status" value="1"/>
</dbReference>
<dbReference type="InterPro" id="IPR002347">
    <property type="entry name" value="SDR_fam"/>
</dbReference>
<dbReference type="PANTHER" id="PTHR43180">
    <property type="entry name" value="3-OXOACYL-(ACYL-CARRIER-PROTEIN) REDUCTASE (AFU_ORTHOLOGUE AFUA_6G11210)"/>
    <property type="match status" value="1"/>
</dbReference>
<protein>
    <submittedName>
        <fullName evidence="4">Uncharacterized protein</fullName>
    </submittedName>
</protein>
<dbReference type="PANTHER" id="PTHR43180:SF80">
    <property type="entry name" value="NAD(P)-BINDING PROTEIN"/>
    <property type="match status" value="1"/>
</dbReference>
<dbReference type="Pfam" id="PF00106">
    <property type="entry name" value="adh_short"/>
    <property type="match status" value="1"/>
</dbReference>
<name>A0A4Q4SVD5_9PEZI</name>
<dbReference type="SUPFAM" id="SSF51735">
    <property type="entry name" value="NAD(P)-binding Rossmann-fold domains"/>
    <property type="match status" value="1"/>
</dbReference>
<dbReference type="PRINTS" id="PR00081">
    <property type="entry name" value="GDHRDH"/>
</dbReference>
<comment type="similarity">
    <text evidence="1 3">Belongs to the short-chain dehydrogenases/reductases (SDR) family.</text>
</comment>
<accession>A0A4Q4SVD5</accession>
<dbReference type="STRING" id="155417.A0A4Q4SVD5"/>
<evidence type="ECO:0000313" key="4">
    <source>
        <dbReference type="EMBL" id="RYO77600.1"/>
    </source>
</evidence>
<keyword evidence="5" id="KW-1185">Reference proteome</keyword>